<feature type="domain" description="Gcp-like" evidence="8">
    <location>
        <begin position="8"/>
        <end position="286"/>
    </location>
</feature>
<dbReference type="Gene3D" id="3.30.420.40">
    <property type="match status" value="2"/>
</dbReference>
<comment type="cofactor">
    <cofactor evidence="7">
        <name>Fe(2+)</name>
        <dbReference type="ChEBI" id="CHEBI:29033"/>
    </cofactor>
    <text evidence="7">Binds 1 Fe(2+) ion per subunit.</text>
</comment>
<evidence type="ECO:0000259" key="8">
    <source>
        <dbReference type="Pfam" id="PF00814"/>
    </source>
</evidence>
<dbReference type="InterPro" id="IPR000905">
    <property type="entry name" value="Gcp-like_dom"/>
</dbReference>
<evidence type="ECO:0000313" key="9">
    <source>
        <dbReference type="EMBL" id="CAB1129277.1"/>
    </source>
</evidence>
<dbReference type="GO" id="GO:0002949">
    <property type="term" value="P:tRNA threonylcarbamoyladenosine modification"/>
    <property type="evidence" value="ECO:0007669"/>
    <property type="project" value="UniProtKB-UniRule"/>
</dbReference>
<dbReference type="AlphaFoldDB" id="A0A6F8ZHB7"/>
<comment type="subcellular location">
    <subcellularLocation>
        <location evidence="7">Cytoplasm</location>
    </subcellularLocation>
</comment>
<evidence type="ECO:0000256" key="1">
    <source>
        <dbReference type="ARBA" id="ARBA00022679"/>
    </source>
</evidence>
<dbReference type="EMBL" id="LR778114">
    <property type="protein sequence ID" value="CAB1129277.1"/>
    <property type="molecule type" value="Genomic_DNA"/>
</dbReference>
<evidence type="ECO:0000256" key="6">
    <source>
        <dbReference type="ARBA" id="ARBA00048117"/>
    </source>
</evidence>
<dbReference type="PROSITE" id="PS01016">
    <property type="entry name" value="GLYCOPROTEASE"/>
    <property type="match status" value="1"/>
</dbReference>
<dbReference type="PANTHER" id="PTHR11735">
    <property type="entry name" value="TRNA N6-ADENOSINE THREONYLCARBAMOYLTRANSFERASE"/>
    <property type="match status" value="1"/>
</dbReference>
<feature type="binding site" evidence="7">
    <location>
        <position position="95"/>
    </location>
    <ligand>
        <name>Fe cation</name>
        <dbReference type="ChEBI" id="CHEBI:24875"/>
    </ligand>
</feature>
<feature type="binding site" evidence="7">
    <location>
        <begin position="117"/>
        <end position="121"/>
    </location>
    <ligand>
        <name>substrate</name>
    </ligand>
</feature>
<dbReference type="NCBIfam" id="TIGR00329">
    <property type="entry name" value="gcp_kae1"/>
    <property type="match status" value="1"/>
</dbReference>
<feature type="binding site" evidence="7">
    <location>
        <position position="252"/>
    </location>
    <ligand>
        <name>substrate</name>
    </ligand>
</feature>
<feature type="binding site" evidence="7">
    <location>
        <position position="99"/>
    </location>
    <ligand>
        <name>Fe cation</name>
        <dbReference type="ChEBI" id="CHEBI:24875"/>
    </ligand>
</feature>
<feature type="binding site" evidence="7">
    <location>
        <position position="150"/>
    </location>
    <ligand>
        <name>substrate</name>
    </ligand>
</feature>
<dbReference type="GO" id="GO:0005737">
    <property type="term" value="C:cytoplasm"/>
    <property type="evidence" value="ECO:0007669"/>
    <property type="project" value="UniProtKB-SubCell"/>
</dbReference>
<keyword evidence="10" id="KW-1185">Reference proteome</keyword>
<dbReference type="GO" id="GO:0005506">
    <property type="term" value="F:iron ion binding"/>
    <property type="evidence" value="ECO:0007669"/>
    <property type="project" value="UniProtKB-UniRule"/>
</dbReference>
<dbReference type="InterPro" id="IPR017860">
    <property type="entry name" value="Peptidase_M22_CS"/>
</dbReference>
<dbReference type="EC" id="2.3.1.234" evidence="7"/>
<comment type="similarity">
    <text evidence="7">Belongs to the KAE1 / TsaD family.</text>
</comment>
<dbReference type="PANTHER" id="PTHR11735:SF6">
    <property type="entry name" value="TRNA N6-ADENOSINE THREONYLCARBAMOYLTRANSFERASE, MITOCHONDRIAL"/>
    <property type="match status" value="1"/>
</dbReference>
<evidence type="ECO:0000256" key="2">
    <source>
        <dbReference type="ARBA" id="ARBA00022694"/>
    </source>
</evidence>
<feature type="binding site" evidence="7">
    <location>
        <position position="167"/>
    </location>
    <ligand>
        <name>substrate</name>
    </ligand>
</feature>
<gene>
    <name evidence="7 9" type="primary">tsaD</name>
    <name evidence="9" type="ORF">R50_1776</name>
</gene>
<evidence type="ECO:0000256" key="5">
    <source>
        <dbReference type="ARBA" id="ARBA00023315"/>
    </source>
</evidence>
<reference evidence="9 10" key="1">
    <citation type="submission" date="2020-02" db="EMBL/GenBank/DDBJ databases">
        <authorList>
            <person name="Hogendoorn C."/>
        </authorList>
    </citation>
    <scope>NUCLEOTIDE SEQUENCE [LARGE SCALE GENOMIC DNA]</scope>
    <source>
        <strain evidence="9">R501</strain>
    </source>
</reference>
<dbReference type="PRINTS" id="PR00789">
    <property type="entry name" value="OSIALOPTASE"/>
</dbReference>
<keyword evidence="3 7" id="KW-0479">Metal-binding</keyword>
<evidence type="ECO:0000256" key="7">
    <source>
        <dbReference type="HAMAP-Rule" id="MF_01445"/>
    </source>
</evidence>
<keyword evidence="7" id="KW-0963">Cytoplasm</keyword>
<dbReference type="Proteomes" id="UP000503399">
    <property type="component" value="Chromosome"/>
</dbReference>
<dbReference type="Pfam" id="PF00814">
    <property type="entry name" value="TsaD"/>
    <property type="match status" value="1"/>
</dbReference>
<dbReference type="GO" id="GO:0061711">
    <property type="term" value="F:tRNA N(6)-L-threonylcarbamoyladenine synthase activity"/>
    <property type="evidence" value="ECO:0007669"/>
    <property type="project" value="UniProtKB-EC"/>
</dbReference>
<feature type="binding site" evidence="7">
    <location>
        <position position="163"/>
    </location>
    <ligand>
        <name>substrate</name>
    </ligand>
</feature>
<dbReference type="SUPFAM" id="SSF53067">
    <property type="entry name" value="Actin-like ATPase domain"/>
    <property type="match status" value="2"/>
</dbReference>
<comment type="function">
    <text evidence="7">Required for the formation of a threonylcarbamoyl group on adenosine at position 37 (t(6)A37) in tRNAs that read codons beginning with adenine. Is involved in the transfer of the threonylcarbamoyl moiety of threonylcarbamoyl-AMP (TC-AMP) to the N6 group of A37, together with TsaE and TsaB. TsaD likely plays a direct catalytic role in this reaction.</text>
</comment>
<proteinExistence type="inferred from homology"/>
<keyword evidence="1 7" id="KW-0808">Transferase</keyword>
<dbReference type="NCBIfam" id="TIGR03723">
    <property type="entry name" value="T6A_TsaD_YgjD"/>
    <property type="match status" value="1"/>
</dbReference>
<keyword evidence="5 7" id="KW-0012">Acyltransferase</keyword>
<organism evidence="9 10">
    <name type="scientific">Candidatus Hydrogenisulfobacillus filiaventi</name>
    <dbReference type="NCBI Taxonomy" id="2707344"/>
    <lineage>
        <taxon>Bacteria</taxon>
        <taxon>Bacillati</taxon>
        <taxon>Bacillota</taxon>
        <taxon>Clostridia</taxon>
        <taxon>Eubacteriales</taxon>
        <taxon>Clostridiales Family XVII. Incertae Sedis</taxon>
        <taxon>Candidatus Hydrogenisulfobacillus</taxon>
    </lineage>
</organism>
<protein>
    <recommendedName>
        <fullName evidence="7">tRNA N6-adenosine threonylcarbamoyltransferase</fullName>
        <ecNumber evidence="7">2.3.1.234</ecNumber>
    </recommendedName>
    <alternativeName>
        <fullName evidence="7">N6-L-threonylcarbamoyladenine synthase</fullName>
        <shortName evidence="7">t(6)A synthase</shortName>
    </alternativeName>
    <alternativeName>
        <fullName evidence="7">t(6)A37 threonylcarbamoyladenosine biosynthesis protein TsaD</fullName>
    </alternativeName>
    <alternativeName>
        <fullName evidence="7">tRNA threonylcarbamoyladenosine biosynthesis protein TsaD</fullName>
    </alternativeName>
</protein>
<keyword evidence="2 7" id="KW-0819">tRNA processing</keyword>
<dbReference type="InterPro" id="IPR043129">
    <property type="entry name" value="ATPase_NBD"/>
</dbReference>
<dbReference type="KEGG" id="hfv:R50_1776"/>
<dbReference type="InterPro" id="IPR022450">
    <property type="entry name" value="TsaD"/>
</dbReference>
<evidence type="ECO:0000256" key="3">
    <source>
        <dbReference type="ARBA" id="ARBA00022723"/>
    </source>
</evidence>
<keyword evidence="4 7" id="KW-0408">Iron</keyword>
<comment type="catalytic activity">
    <reaction evidence="6 7">
        <text>L-threonylcarbamoyladenylate + adenosine(37) in tRNA = N(6)-L-threonylcarbamoyladenosine(37) in tRNA + AMP + H(+)</text>
        <dbReference type="Rhea" id="RHEA:37059"/>
        <dbReference type="Rhea" id="RHEA-COMP:10162"/>
        <dbReference type="Rhea" id="RHEA-COMP:10163"/>
        <dbReference type="ChEBI" id="CHEBI:15378"/>
        <dbReference type="ChEBI" id="CHEBI:73682"/>
        <dbReference type="ChEBI" id="CHEBI:74411"/>
        <dbReference type="ChEBI" id="CHEBI:74418"/>
        <dbReference type="ChEBI" id="CHEBI:456215"/>
        <dbReference type="EC" id="2.3.1.234"/>
    </reaction>
</comment>
<dbReference type="InterPro" id="IPR017861">
    <property type="entry name" value="KAE1/TsaD"/>
</dbReference>
<evidence type="ECO:0000256" key="4">
    <source>
        <dbReference type="ARBA" id="ARBA00023004"/>
    </source>
</evidence>
<evidence type="ECO:0000313" key="10">
    <source>
        <dbReference type="Proteomes" id="UP000503399"/>
    </source>
</evidence>
<accession>A0A6F8ZHB7</accession>
<feature type="binding site" evidence="7">
    <location>
        <position position="280"/>
    </location>
    <ligand>
        <name>Fe cation</name>
        <dbReference type="ChEBI" id="CHEBI:24875"/>
    </ligand>
</feature>
<sequence>MVAGGRRVLSGVVASSAAAQAVFGGVVPEVAAREHVATVLPAVRRALAAAGIRPRDLAAVAVTRGPGLLGALLVGVTAAKALGLAWGLPVIGVHHLEAHLYANALAGPIRFPALALIVSGGHTSLLWWEDHSRLTVIGETRDDAAGEAFDKGARALGLPYPGGPAVEALAATVPSTPFHLPVARLEGGGYDFSFSGLKTAVAELAAREPGARAAVARALEEAVVAALVRTTARALEAYPAAALYVAGGVAANRRLRGELEALCHARGVVLGLPPPALCTDNAAMVAAAGYYRFRRGEFLGRWESAETPWPLPAAGS</sequence>
<dbReference type="HAMAP" id="MF_01445">
    <property type="entry name" value="TsaD"/>
    <property type="match status" value="1"/>
</dbReference>
<name>A0A6F8ZHB7_9FIRM</name>